<sequence length="223" mass="25879">MTVADHILRFYQTLTPPDGLPADVGVMNPYKDEEAWRVTTAFYQKYYSDTNERIILFGINPGRFGGGITGVPFTDPIKMEEDCSIPNAFDKRAELSSRFVYEMIDAYGGPKAFYSKFYISALSPLGFVRDGKNLNYYDIEGWKPLFEHYALDRIREQLPFPCSRQIAFSIGQGQNLKFLQELNKKHGLFDAIETVPHPRWVMQYRTKRKEEFIQQYVERLGQA</sequence>
<proteinExistence type="predicted"/>
<dbReference type="CDD" id="cd19375">
    <property type="entry name" value="UDG-F3-like_SMUG2"/>
    <property type="match status" value="1"/>
</dbReference>
<name>A0A3D9L1D6_MARFU</name>
<evidence type="ECO:0000313" key="3">
    <source>
        <dbReference type="Proteomes" id="UP000256779"/>
    </source>
</evidence>
<organism evidence="2 3">
    <name type="scientific">Marinoscillum furvescens DSM 4134</name>
    <dbReference type="NCBI Taxonomy" id="1122208"/>
    <lineage>
        <taxon>Bacteria</taxon>
        <taxon>Pseudomonadati</taxon>
        <taxon>Bacteroidota</taxon>
        <taxon>Cytophagia</taxon>
        <taxon>Cytophagales</taxon>
        <taxon>Reichenbachiellaceae</taxon>
        <taxon>Marinoscillum</taxon>
    </lineage>
</organism>
<comment type="caution">
    <text evidence="2">The sequence shown here is derived from an EMBL/GenBank/DDBJ whole genome shotgun (WGS) entry which is preliminary data.</text>
</comment>
<evidence type="ECO:0000313" key="2">
    <source>
        <dbReference type="EMBL" id="RED97865.1"/>
    </source>
</evidence>
<dbReference type="EMBL" id="QREG01000011">
    <property type="protein sequence ID" value="RED97865.1"/>
    <property type="molecule type" value="Genomic_DNA"/>
</dbReference>
<dbReference type="Proteomes" id="UP000256779">
    <property type="component" value="Unassembled WGS sequence"/>
</dbReference>
<feature type="domain" description="Uracil-DNA glycosylase-like" evidence="1">
    <location>
        <begin position="46"/>
        <end position="220"/>
    </location>
</feature>
<dbReference type="InterPro" id="IPR005122">
    <property type="entry name" value="Uracil-DNA_glycosylase-like"/>
</dbReference>
<dbReference type="RefSeq" id="WP_115868397.1">
    <property type="nucleotide sequence ID" value="NZ_QREG01000011.1"/>
</dbReference>
<accession>A0A3D9L1D6</accession>
<gene>
    <name evidence="2" type="ORF">C7460_1116</name>
</gene>
<dbReference type="Pfam" id="PF03167">
    <property type="entry name" value="UDG"/>
    <property type="match status" value="1"/>
</dbReference>
<reference evidence="2 3" key="1">
    <citation type="submission" date="2018-07" db="EMBL/GenBank/DDBJ databases">
        <title>Genomic Encyclopedia of Type Strains, Phase IV (KMG-IV): sequencing the most valuable type-strain genomes for metagenomic binning, comparative biology and taxonomic classification.</title>
        <authorList>
            <person name="Goeker M."/>
        </authorList>
    </citation>
    <scope>NUCLEOTIDE SEQUENCE [LARGE SCALE GENOMIC DNA]</scope>
    <source>
        <strain evidence="2 3">DSM 4134</strain>
    </source>
</reference>
<dbReference type="AlphaFoldDB" id="A0A3D9L1D6"/>
<dbReference type="InterPro" id="IPR032579">
    <property type="entry name" value="Phe_SMUG2-like"/>
</dbReference>
<evidence type="ECO:0000259" key="1">
    <source>
        <dbReference type="Pfam" id="PF03167"/>
    </source>
</evidence>
<dbReference type="SUPFAM" id="SSF52141">
    <property type="entry name" value="Uracil-DNA glycosylase-like"/>
    <property type="match status" value="1"/>
</dbReference>
<dbReference type="InterPro" id="IPR036895">
    <property type="entry name" value="Uracil-DNA_glycosylase-like_sf"/>
</dbReference>
<keyword evidence="3" id="KW-1185">Reference proteome</keyword>
<dbReference type="OrthoDB" id="7107805at2"/>
<dbReference type="Gene3D" id="3.40.470.10">
    <property type="entry name" value="Uracil-DNA glycosylase-like domain"/>
    <property type="match status" value="1"/>
</dbReference>
<protein>
    <submittedName>
        <fullName evidence="2">Uncharacterized protein DUF4918</fullName>
    </submittedName>
</protein>